<comment type="similarity">
    <text evidence="1">Belongs to the MEMO1 family.</text>
</comment>
<protein>
    <submittedName>
        <fullName evidence="2">UPF0103-domain-containing protein</fullName>
    </submittedName>
</protein>
<proteinExistence type="inferred from homology"/>
<evidence type="ECO:0000313" key="2">
    <source>
        <dbReference type="EMBL" id="KAF2260435.1"/>
    </source>
</evidence>
<dbReference type="HAMAP" id="MF_00055">
    <property type="entry name" value="MEMO1"/>
    <property type="match status" value="1"/>
</dbReference>
<dbReference type="EMBL" id="ML986681">
    <property type="protein sequence ID" value="KAF2260435.1"/>
    <property type="molecule type" value="Genomic_DNA"/>
</dbReference>
<dbReference type="NCBIfam" id="TIGR04336">
    <property type="entry name" value="AmmeMemoSam_B"/>
    <property type="match status" value="1"/>
</dbReference>
<dbReference type="PANTHER" id="PTHR11060">
    <property type="entry name" value="PROTEIN MEMO1"/>
    <property type="match status" value="1"/>
</dbReference>
<organism evidence="2 3">
    <name type="scientific">Lojkania enalia</name>
    <dbReference type="NCBI Taxonomy" id="147567"/>
    <lineage>
        <taxon>Eukaryota</taxon>
        <taxon>Fungi</taxon>
        <taxon>Dikarya</taxon>
        <taxon>Ascomycota</taxon>
        <taxon>Pezizomycotina</taxon>
        <taxon>Dothideomycetes</taxon>
        <taxon>Pleosporomycetidae</taxon>
        <taxon>Pleosporales</taxon>
        <taxon>Pleosporales incertae sedis</taxon>
        <taxon>Lojkania</taxon>
    </lineage>
</organism>
<dbReference type="OrthoDB" id="417112at2759"/>
<dbReference type="Gene3D" id="3.40.830.10">
    <property type="entry name" value="LigB-like"/>
    <property type="match status" value="1"/>
</dbReference>
<dbReference type="CDD" id="cd07361">
    <property type="entry name" value="MEMO_like"/>
    <property type="match status" value="1"/>
</dbReference>
<dbReference type="AlphaFoldDB" id="A0A9P4K2W2"/>
<keyword evidence="3" id="KW-1185">Reference proteome</keyword>
<evidence type="ECO:0000256" key="1">
    <source>
        <dbReference type="ARBA" id="ARBA00006315"/>
    </source>
</evidence>
<dbReference type="InterPro" id="IPR002737">
    <property type="entry name" value="MEMO1_fam"/>
</dbReference>
<gene>
    <name evidence="2" type="ORF">CC78DRAFT_584855</name>
</gene>
<accession>A0A9P4K2W2</accession>
<sequence>MAWLGGVGEADDEMWRLARKVARRVYAVVASRRKGIAPYFQPAQRRGRFHCDSTPATSNRRLVDLLCHRRIQGHRHYIICGTTLCRPLIQSVAPQSKPRLSPQLPHRAQLRNPAPQITAWASPSTNKAFPNATGQDHSYIRSTSHRSSPSPLPSLAMTTRVASHAGSWYADSKSKLSGQLDDWLDAVPPQTIPIGTASARQGPVSIPAQGARAIIAPHAGYAYSGPAAAWAYKSMDWSNAKRIFLLGPSHHYYLTGAATTSHGYYATPLGALKIDTQLTNEIAKEWGLERMNQDVDEAEHSLEMHLPYIYKMLSLNFKPDQPWPLLVPIMVGNTSPSTEQKLGSLLSPHLPDPSNLFIISSDFCHWGSRFRYTYYQAPNHSPQILRSSSSVPKSYPIHESIAAVDKQSMDAVESGSHNEFLKQVEETGNTVCGRHPIGVLMAAVEACEGLEGGAGMFRFVRYERSSLVESLRDSSVSYCSAFAVF</sequence>
<dbReference type="Proteomes" id="UP000800093">
    <property type="component" value="Unassembled WGS sequence"/>
</dbReference>
<evidence type="ECO:0000313" key="3">
    <source>
        <dbReference type="Proteomes" id="UP000800093"/>
    </source>
</evidence>
<name>A0A9P4K2W2_9PLEO</name>
<reference evidence="3" key="1">
    <citation type="journal article" date="2020" name="Stud. Mycol.">
        <title>101 Dothideomycetes genomes: A test case for predicting lifestyles and emergence of pathogens.</title>
        <authorList>
            <person name="Haridas S."/>
            <person name="Albert R."/>
            <person name="Binder M."/>
            <person name="Bloem J."/>
            <person name="LaButti K."/>
            <person name="Salamov A."/>
            <person name="Andreopoulos B."/>
            <person name="Baker S."/>
            <person name="Barry K."/>
            <person name="Bills G."/>
            <person name="Bluhm B."/>
            <person name="Cannon C."/>
            <person name="Castanera R."/>
            <person name="Culley D."/>
            <person name="Daum C."/>
            <person name="Ezra D."/>
            <person name="Gonzalez J."/>
            <person name="Henrissat B."/>
            <person name="Kuo A."/>
            <person name="Liang C."/>
            <person name="Lipzen A."/>
            <person name="Lutzoni F."/>
            <person name="Magnuson J."/>
            <person name="Mondo S."/>
            <person name="Nolan M."/>
            <person name="Ohm R."/>
            <person name="Pangilinan J."/>
            <person name="Park H.-J."/>
            <person name="Ramirez L."/>
            <person name="Alfaro M."/>
            <person name="Sun H."/>
            <person name="Tritt A."/>
            <person name="Yoshinaga Y."/>
            <person name="Zwiers L.-H."/>
            <person name="Turgeon B."/>
            <person name="Goodwin S."/>
            <person name="Spatafora J."/>
            <person name="Crous P."/>
            <person name="Grigoriev I."/>
        </authorList>
    </citation>
    <scope>NUCLEOTIDE SEQUENCE [LARGE SCALE GENOMIC DNA]</scope>
    <source>
        <strain evidence="3">CBS 304.66</strain>
    </source>
</reference>
<dbReference type="PANTHER" id="PTHR11060:SF0">
    <property type="entry name" value="PROTEIN MEMO1"/>
    <property type="match status" value="1"/>
</dbReference>
<dbReference type="Pfam" id="PF01875">
    <property type="entry name" value="Memo"/>
    <property type="match status" value="1"/>
</dbReference>
<comment type="caution">
    <text evidence="2">The sequence shown here is derived from an EMBL/GenBank/DDBJ whole genome shotgun (WGS) entry which is preliminary data.</text>
</comment>